<reference evidence="1 2" key="1">
    <citation type="journal article" date="2023" name="Commun. Biol.">
        <title>Genome analysis of Parmales, the sister group of diatoms, reveals the evolutionary specialization of diatoms from phago-mixotrophs to photoautotrophs.</title>
        <authorList>
            <person name="Ban H."/>
            <person name="Sato S."/>
            <person name="Yoshikawa S."/>
            <person name="Yamada K."/>
            <person name="Nakamura Y."/>
            <person name="Ichinomiya M."/>
            <person name="Sato N."/>
            <person name="Blanc-Mathieu R."/>
            <person name="Endo H."/>
            <person name="Kuwata A."/>
            <person name="Ogata H."/>
        </authorList>
    </citation>
    <scope>NUCLEOTIDE SEQUENCE [LARGE SCALE GENOMIC DNA]</scope>
</reference>
<sequence>MPMTIPSIPMYTVLSSGYSTAKTVWAAGKDYRLVGAAESAAESVAEKLVAATSSYTKASTLREADVLLRPALLSADVAVSPYIERSVKYSGKTAKDLEPVLAVARKVLPVKTAASLYAFWFGLFTATMERVGKAMMIEAAPETKLE</sequence>
<comment type="caution">
    <text evidence="1">The sequence shown here is derived from an EMBL/GenBank/DDBJ whole genome shotgun (WGS) entry which is preliminary data.</text>
</comment>
<organism evidence="1 2">
    <name type="scientific">Tetraparma gracilis</name>
    <dbReference type="NCBI Taxonomy" id="2962635"/>
    <lineage>
        <taxon>Eukaryota</taxon>
        <taxon>Sar</taxon>
        <taxon>Stramenopiles</taxon>
        <taxon>Ochrophyta</taxon>
        <taxon>Bolidophyceae</taxon>
        <taxon>Parmales</taxon>
        <taxon>Triparmaceae</taxon>
        <taxon>Tetraparma</taxon>
    </lineage>
</organism>
<keyword evidence="2" id="KW-1185">Reference proteome</keyword>
<protein>
    <submittedName>
        <fullName evidence="1">Uncharacterized protein</fullName>
    </submittedName>
</protein>
<dbReference type="EMBL" id="BRYB01002601">
    <property type="protein sequence ID" value="GMI22400.1"/>
    <property type="molecule type" value="Genomic_DNA"/>
</dbReference>
<evidence type="ECO:0000313" key="1">
    <source>
        <dbReference type="EMBL" id="GMI22400.1"/>
    </source>
</evidence>
<accession>A0ABQ6M9Z5</accession>
<proteinExistence type="predicted"/>
<evidence type="ECO:0000313" key="2">
    <source>
        <dbReference type="Proteomes" id="UP001165060"/>
    </source>
</evidence>
<dbReference type="Proteomes" id="UP001165060">
    <property type="component" value="Unassembled WGS sequence"/>
</dbReference>
<name>A0ABQ6M9Z5_9STRA</name>
<gene>
    <name evidence="1" type="ORF">TeGR_g5892</name>
</gene>